<protein>
    <submittedName>
        <fullName evidence="3">DNA-binding protein</fullName>
    </submittedName>
</protein>
<dbReference type="InterPro" id="IPR041657">
    <property type="entry name" value="HTH_17"/>
</dbReference>
<organism evidence="3 4">
    <name type="scientific">Trebonia kvetii</name>
    <dbReference type="NCBI Taxonomy" id="2480626"/>
    <lineage>
        <taxon>Bacteria</taxon>
        <taxon>Bacillati</taxon>
        <taxon>Actinomycetota</taxon>
        <taxon>Actinomycetes</taxon>
        <taxon>Streptosporangiales</taxon>
        <taxon>Treboniaceae</taxon>
        <taxon>Trebonia</taxon>
    </lineage>
</organism>
<dbReference type="GO" id="GO:0003677">
    <property type="term" value="F:DNA binding"/>
    <property type="evidence" value="ECO:0007669"/>
    <property type="project" value="UniProtKB-KW"/>
</dbReference>
<evidence type="ECO:0000259" key="2">
    <source>
        <dbReference type="Pfam" id="PF12728"/>
    </source>
</evidence>
<dbReference type="InterPro" id="IPR010093">
    <property type="entry name" value="SinI_DNA-bd"/>
</dbReference>
<dbReference type="NCBIfam" id="TIGR01764">
    <property type="entry name" value="excise"/>
    <property type="match status" value="1"/>
</dbReference>
<comment type="caution">
    <text evidence="3">The sequence shown here is derived from an EMBL/GenBank/DDBJ whole genome shotgun (WGS) entry which is preliminary data.</text>
</comment>
<proteinExistence type="predicted"/>
<feature type="domain" description="Helix-turn-helix" evidence="2">
    <location>
        <begin position="40"/>
        <end position="86"/>
    </location>
</feature>
<evidence type="ECO:0000313" key="4">
    <source>
        <dbReference type="Proteomes" id="UP000460272"/>
    </source>
</evidence>
<dbReference type="EMBL" id="RPFW01000003">
    <property type="protein sequence ID" value="TVZ03732.1"/>
    <property type="molecule type" value="Genomic_DNA"/>
</dbReference>
<dbReference type="SUPFAM" id="SSF46955">
    <property type="entry name" value="Putative DNA-binding domain"/>
    <property type="match status" value="1"/>
</dbReference>
<gene>
    <name evidence="3" type="ORF">EAS64_14790</name>
</gene>
<dbReference type="OrthoDB" id="9806039at2"/>
<dbReference type="AlphaFoldDB" id="A0A6P2BXD2"/>
<evidence type="ECO:0000313" key="3">
    <source>
        <dbReference type="EMBL" id="TVZ03732.1"/>
    </source>
</evidence>
<dbReference type="Pfam" id="PF12728">
    <property type="entry name" value="HTH_17"/>
    <property type="match status" value="1"/>
</dbReference>
<dbReference type="InterPro" id="IPR009061">
    <property type="entry name" value="DNA-bd_dom_put_sf"/>
</dbReference>
<keyword evidence="4" id="KW-1185">Reference proteome</keyword>
<feature type="region of interest" description="Disordered" evidence="1">
    <location>
        <begin position="1"/>
        <end position="38"/>
    </location>
</feature>
<dbReference type="Proteomes" id="UP000460272">
    <property type="component" value="Unassembled WGS sequence"/>
</dbReference>
<keyword evidence="3" id="KW-0238">DNA-binding</keyword>
<accession>A0A6P2BXD2</accession>
<name>A0A6P2BXD2_9ACTN</name>
<sequence length="106" mass="11651">MSARHSSRNRAPGITPAPEALVPRQASSPETTPPAERLAYSVDEAAALTGLSRDLLYDEMRRGHLAYLKIGRRRIITRQHLEQFLAITPKPQASPGSELKAANRVP</sequence>
<reference evidence="3 4" key="1">
    <citation type="submission" date="2018-11" db="EMBL/GenBank/DDBJ databases">
        <title>Trebonia kvetii gen.nov., sp.nov., a novel acidophilic actinobacterium, and proposal of the new actinobacterial family Treboniaceae fam. nov.</title>
        <authorList>
            <person name="Rapoport D."/>
            <person name="Sagova-Mareckova M."/>
            <person name="Sedlacek I."/>
            <person name="Provaznik J."/>
            <person name="Kralova S."/>
            <person name="Pavlinic D."/>
            <person name="Benes V."/>
            <person name="Kopecky J."/>
        </authorList>
    </citation>
    <scope>NUCLEOTIDE SEQUENCE [LARGE SCALE GENOMIC DNA]</scope>
    <source>
        <strain evidence="3 4">15Tr583</strain>
    </source>
</reference>
<evidence type="ECO:0000256" key="1">
    <source>
        <dbReference type="SAM" id="MobiDB-lite"/>
    </source>
</evidence>